<gene>
    <name evidence="2" type="ORF">JL811_18715</name>
</gene>
<dbReference type="AlphaFoldDB" id="A0A8K0VCP0"/>
<evidence type="ECO:0000256" key="1">
    <source>
        <dbReference type="ARBA" id="ARBA00022649"/>
    </source>
</evidence>
<evidence type="ECO:0000313" key="3">
    <source>
        <dbReference type="Proteomes" id="UP000648908"/>
    </source>
</evidence>
<dbReference type="Proteomes" id="UP000648908">
    <property type="component" value="Unassembled WGS sequence"/>
</dbReference>
<reference evidence="2" key="1">
    <citation type="submission" date="2021-01" db="EMBL/GenBank/DDBJ databases">
        <title>Tabrizicola alba sp. nov. a motile alkaliphilic bacterium isolated from a soda lake.</title>
        <authorList>
            <person name="Szuroczki S."/>
            <person name="Abbaszade G."/>
            <person name="Schumann P."/>
            <person name="Toth E."/>
        </authorList>
    </citation>
    <scope>NUCLEOTIDE SEQUENCE</scope>
    <source>
        <strain evidence="2">DMG-N-6</strain>
    </source>
</reference>
<dbReference type="EMBL" id="JAESVN010000015">
    <property type="protein sequence ID" value="MBL4919256.1"/>
    <property type="molecule type" value="Genomic_DNA"/>
</dbReference>
<organism evidence="2 3">
    <name type="scientific">Szabonella alba</name>
    <dbReference type="NCBI Taxonomy" id="2804194"/>
    <lineage>
        <taxon>Bacteria</taxon>
        <taxon>Pseudomonadati</taxon>
        <taxon>Pseudomonadota</taxon>
        <taxon>Alphaproteobacteria</taxon>
        <taxon>Rhodobacterales</taxon>
        <taxon>Paracoccaceae</taxon>
        <taxon>Szabonella</taxon>
    </lineage>
</organism>
<sequence>MDASRAIKKPTNLTLDSALLEEARELGLNLSAAAEQGLRAAVAEARAAHWLKENAAALASSNDWVQANGLPLARHRPF</sequence>
<keyword evidence="1" id="KW-1277">Toxin-antitoxin system</keyword>
<dbReference type="InterPro" id="IPR009956">
    <property type="entry name" value="Post-segregation_anti-tox_CcdA"/>
</dbReference>
<dbReference type="RefSeq" id="WP_202690234.1">
    <property type="nucleotide sequence ID" value="NZ_JAESVN010000015.1"/>
</dbReference>
<comment type="caution">
    <text evidence="2">The sequence shown here is derived from an EMBL/GenBank/DDBJ whole genome shotgun (WGS) entry which is preliminary data.</text>
</comment>
<name>A0A8K0VCP0_9RHOB</name>
<protein>
    <submittedName>
        <fullName evidence="2">Type II toxin-antitoxin system CcdA family antitoxin</fullName>
    </submittedName>
</protein>
<keyword evidence="3" id="KW-1185">Reference proteome</keyword>
<evidence type="ECO:0000313" key="2">
    <source>
        <dbReference type="EMBL" id="MBL4919256.1"/>
    </source>
</evidence>
<accession>A0A8K0VCP0</accession>
<proteinExistence type="predicted"/>
<dbReference type="Pfam" id="PF07362">
    <property type="entry name" value="CcdA"/>
    <property type="match status" value="1"/>
</dbReference>